<gene>
    <name evidence="3" type="ORF">EHQ64_12075</name>
</gene>
<dbReference type="EMBL" id="RQGF01000028">
    <property type="protein sequence ID" value="TGL60562.1"/>
    <property type="molecule type" value="Genomic_DNA"/>
</dbReference>
<keyword evidence="1" id="KW-0175">Coiled coil</keyword>
<protein>
    <submittedName>
        <fullName evidence="3">Uncharacterized protein</fullName>
    </submittedName>
</protein>
<feature type="coiled-coil region" evidence="1">
    <location>
        <begin position="146"/>
        <end position="173"/>
    </location>
</feature>
<proteinExistence type="predicted"/>
<evidence type="ECO:0000256" key="1">
    <source>
        <dbReference type="SAM" id="Coils"/>
    </source>
</evidence>
<accession>A0A4V3JRM0</accession>
<organism evidence="3 4">
    <name type="scientific">Leptospira sarikeiensis</name>
    <dbReference type="NCBI Taxonomy" id="2484943"/>
    <lineage>
        <taxon>Bacteria</taxon>
        <taxon>Pseudomonadati</taxon>
        <taxon>Spirochaetota</taxon>
        <taxon>Spirochaetia</taxon>
        <taxon>Leptospirales</taxon>
        <taxon>Leptospiraceae</taxon>
        <taxon>Leptospira</taxon>
    </lineage>
</organism>
<reference evidence="3" key="1">
    <citation type="journal article" date="2019" name="PLoS Negl. Trop. Dis.">
        <title>Revisiting the worldwide diversity of Leptospira species in the environment.</title>
        <authorList>
            <person name="Vincent A.T."/>
            <person name="Schiettekatte O."/>
            <person name="Bourhy P."/>
            <person name="Veyrier F.J."/>
            <person name="Picardeau M."/>
        </authorList>
    </citation>
    <scope>NUCLEOTIDE SEQUENCE [LARGE SCALE GENOMIC DNA]</scope>
    <source>
        <strain evidence="3">201702455</strain>
    </source>
</reference>
<comment type="caution">
    <text evidence="3">The sequence shown here is derived from an EMBL/GenBank/DDBJ whole genome shotgun (WGS) entry which is preliminary data.</text>
</comment>
<evidence type="ECO:0000313" key="4">
    <source>
        <dbReference type="Proteomes" id="UP000297762"/>
    </source>
</evidence>
<sequence length="194" mass="23103">MRSLFKIPFLPFVLFFPAIIIATYLLFFQSGSDPTETFQPIEEEVRENEWVDERSKFEFREEEDLDSPKRENFLSNSLLLTQLSGFPFLFKTKEIFDTLGENIFRPDHHSATQSKSFHEKLEYLENKKSFTGLDPLEEEEFILVQLRKKKDLREILNKTFEKFKEELSATQRKEFLTELQSLDRSILELSQKSK</sequence>
<evidence type="ECO:0000256" key="2">
    <source>
        <dbReference type="SAM" id="Phobius"/>
    </source>
</evidence>
<keyword evidence="2" id="KW-0812">Transmembrane</keyword>
<keyword evidence="2" id="KW-0472">Membrane</keyword>
<evidence type="ECO:0000313" key="3">
    <source>
        <dbReference type="EMBL" id="TGL60562.1"/>
    </source>
</evidence>
<keyword evidence="4" id="KW-1185">Reference proteome</keyword>
<dbReference type="Proteomes" id="UP000297762">
    <property type="component" value="Unassembled WGS sequence"/>
</dbReference>
<keyword evidence="2" id="KW-1133">Transmembrane helix</keyword>
<dbReference type="AlphaFoldDB" id="A0A4V3JRM0"/>
<feature type="transmembrane region" description="Helical" evidence="2">
    <location>
        <begin position="7"/>
        <end position="27"/>
    </location>
</feature>
<dbReference type="OrthoDB" id="331930at2"/>
<dbReference type="RefSeq" id="WP_135649734.1">
    <property type="nucleotide sequence ID" value="NZ_RQGF01000028.1"/>
</dbReference>
<name>A0A4V3JRM0_9LEPT</name>